<evidence type="ECO:0000313" key="5">
    <source>
        <dbReference type="Proteomes" id="UP000828390"/>
    </source>
</evidence>
<comment type="caution">
    <text evidence="4">The sequence shown here is derived from an EMBL/GenBank/DDBJ whole genome shotgun (WGS) entry which is preliminary data.</text>
</comment>
<name>A0A9D4CV21_DREPO</name>
<dbReference type="SUPFAM" id="SSF48403">
    <property type="entry name" value="Ankyrin repeat"/>
    <property type="match status" value="1"/>
</dbReference>
<keyword evidence="2 3" id="KW-0040">ANK repeat</keyword>
<gene>
    <name evidence="4" type="ORF">DPMN_040447</name>
</gene>
<dbReference type="PROSITE" id="PS50088">
    <property type="entry name" value="ANK_REPEAT"/>
    <property type="match status" value="1"/>
</dbReference>
<organism evidence="4 5">
    <name type="scientific">Dreissena polymorpha</name>
    <name type="common">Zebra mussel</name>
    <name type="synonym">Mytilus polymorpha</name>
    <dbReference type="NCBI Taxonomy" id="45954"/>
    <lineage>
        <taxon>Eukaryota</taxon>
        <taxon>Metazoa</taxon>
        <taxon>Spiralia</taxon>
        <taxon>Lophotrochozoa</taxon>
        <taxon>Mollusca</taxon>
        <taxon>Bivalvia</taxon>
        <taxon>Autobranchia</taxon>
        <taxon>Heteroconchia</taxon>
        <taxon>Euheterodonta</taxon>
        <taxon>Imparidentia</taxon>
        <taxon>Neoheterodontei</taxon>
        <taxon>Myida</taxon>
        <taxon>Dreissenoidea</taxon>
        <taxon>Dreissenidae</taxon>
        <taxon>Dreissena</taxon>
    </lineage>
</organism>
<keyword evidence="5" id="KW-1185">Reference proteome</keyword>
<protein>
    <submittedName>
        <fullName evidence="4">Uncharacterized protein</fullName>
    </submittedName>
</protein>
<evidence type="ECO:0000313" key="4">
    <source>
        <dbReference type="EMBL" id="KAH3734008.1"/>
    </source>
</evidence>
<dbReference type="SMART" id="SM00248">
    <property type="entry name" value="ANK"/>
    <property type="match status" value="2"/>
</dbReference>
<reference evidence="4" key="1">
    <citation type="journal article" date="2019" name="bioRxiv">
        <title>The Genome of the Zebra Mussel, Dreissena polymorpha: A Resource for Invasive Species Research.</title>
        <authorList>
            <person name="McCartney M.A."/>
            <person name="Auch B."/>
            <person name="Kono T."/>
            <person name="Mallez S."/>
            <person name="Zhang Y."/>
            <person name="Obille A."/>
            <person name="Becker A."/>
            <person name="Abrahante J.E."/>
            <person name="Garbe J."/>
            <person name="Badalamenti J.P."/>
            <person name="Herman A."/>
            <person name="Mangelson H."/>
            <person name="Liachko I."/>
            <person name="Sullivan S."/>
            <person name="Sone E.D."/>
            <person name="Koren S."/>
            <person name="Silverstein K.A.T."/>
            <person name="Beckman K.B."/>
            <person name="Gohl D.M."/>
        </authorList>
    </citation>
    <scope>NUCLEOTIDE SEQUENCE</scope>
    <source>
        <strain evidence="4">Duluth1</strain>
        <tissue evidence="4">Whole animal</tissue>
    </source>
</reference>
<dbReference type="AlphaFoldDB" id="A0A9D4CV21"/>
<dbReference type="PANTHER" id="PTHR24189">
    <property type="entry name" value="MYOTROPHIN"/>
    <property type="match status" value="1"/>
</dbReference>
<dbReference type="InterPro" id="IPR050745">
    <property type="entry name" value="Multifunctional_regulatory"/>
</dbReference>
<dbReference type="PROSITE" id="PS50297">
    <property type="entry name" value="ANK_REP_REGION"/>
    <property type="match status" value="1"/>
</dbReference>
<dbReference type="GO" id="GO:0005737">
    <property type="term" value="C:cytoplasm"/>
    <property type="evidence" value="ECO:0007669"/>
    <property type="project" value="TreeGrafter"/>
</dbReference>
<evidence type="ECO:0000256" key="2">
    <source>
        <dbReference type="ARBA" id="ARBA00023043"/>
    </source>
</evidence>
<dbReference type="InterPro" id="IPR036770">
    <property type="entry name" value="Ankyrin_rpt-contain_sf"/>
</dbReference>
<keyword evidence="1" id="KW-0677">Repeat</keyword>
<dbReference type="InterPro" id="IPR002110">
    <property type="entry name" value="Ankyrin_rpt"/>
</dbReference>
<accession>A0A9D4CV21</accession>
<sequence>MSNKTKKVHDVLNKYADVNLSIFEDEYPLLHMAVGNNEICLKLLEHGRLHVDAKKEGYSPLHLAAKNDFMETTMLLLIYGADLDLESDESEKTALDIAHENSSHSVQAFLLFVGARSKEGLLDEENEKKHGIILKGIQYKKVSVGAEVFKPQAGSSYQSLRSINGETNIQICGVEQQFLLFIREMETDYENSSIAITLIDVPDGSDFVSKVYQYKVDRTVKCNIKVPLFGSFNSGNGKYYEYFVQSTTGKDNVQSGNVNIVESEAVITGLTLQAYDKSTIVAFAVLARTKEDTFTIEACSGSIKSTVLPLFSVDVSTMQASDGTKLTLKVEKAVLPKVSKPQDATINGSDENTSDIDEVTDSIDFCSFTTSKESSNNGSDSCDDWRGSVNLQLPTPPIPSGSEAAVLLCTRGNNPNSADSWTRVDTESCPGNNNAVNVKDGLEGWYIVVIIKKFTGLVRQTVRDMYFYCVGDKKRCVMYTMVRHKTMWDVLVVVCLEKDRDNSIRTIQEQHKDFRKSDYGFTSPCDLNTKKTYMLVMKSYQGCSVVGPTEAPIKCQNDTEKYQIFTVNISCNDTPVANIFCVNQAKITQDLETSSKFQQPIDFSLDSLRVIPPDCCLSVAFLTNERITDQIEDKWFEVGLYFQIPICTLLGFRQVAGRNVRVLQKWRNDNIHDVGQCLDRAMIACKAVCLPDLRQSLLREVICWIDRDDKVKEWAEKYKIKRMNVNQISYDFKQLDNLPVCPFSDTFLYSLHACLPNDDSLFLQLGLNQHEFDESAGNWSWPARRCYLLHKVRSTYGGKSKTSDFLKKIANELKNRKDNLFKMELENVIHTWSQTGCAQTCSSCSDISFEEMKRLFNF</sequence>
<reference evidence="4" key="2">
    <citation type="submission" date="2020-11" db="EMBL/GenBank/DDBJ databases">
        <authorList>
            <person name="McCartney M.A."/>
            <person name="Auch B."/>
            <person name="Kono T."/>
            <person name="Mallez S."/>
            <person name="Becker A."/>
            <person name="Gohl D.M."/>
            <person name="Silverstein K.A.T."/>
            <person name="Koren S."/>
            <person name="Bechman K.B."/>
            <person name="Herman A."/>
            <person name="Abrahante J.E."/>
            <person name="Garbe J."/>
        </authorList>
    </citation>
    <scope>NUCLEOTIDE SEQUENCE</scope>
    <source>
        <strain evidence="4">Duluth1</strain>
        <tissue evidence="4">Whole animal</tissue>
    </source>
</reference>
<dbReference type="EMBL" id="JAIWYP010000011">
    <property type="protein sequence ID" value="KAH3734008.1"/>
    <property type="molecule type" value="Genomic_DNA"/>
</dbReference>
<dbReference type="Pfam" id="PF12796">
    <property type="entry name" value="Ank_2"/>
    <property type="match status" value="1"/>
</dbReference>
<proteinExistence type="predicted"/>
<dbReference type="Proteomes" id="UP000828390">
    <property type="component" value="Unassembled WGS sequence"/>
</dbReference>
<dbReference type="GO" id="GO:0005634">
    <property type="term" value="C:nucleus"/>
    <property type="evidence" value="ECO:0007669"/>
    <property type="project" value="TreeGrafter"/>
</dbReference>
<evidence type="ECO:0000256" key="1">
    <source>
        <dbReference type="ARBA" id="ARBA00022737"/>
    </source>
</evidence>
<dbReference type="PANTHER" id="PTHR24189:SF71">
    <property type="entry name" value="ANKYRIN REPEAT DOMAIN 39"/>
    <property type="match status" value="1"/>
</dbReference>
<dbReference type="Gene3D" id="1.25.40.20">
    <property type="entry name" value="Ankyrin repeat-containing domain"/>
    <property type="match status" value="1"/>
</dbReference>
<feature type="repeat" description="ANK" evidence="3">
    <location>
        <begin position="56"/>
        <end position="88"/>
    </location>
</feature>
<evidence type="ECO:0000256" key="3">
    <source>
        <dbReference type="PROSITE-ProRule" id="PRU00023"/>
    </source>
</evidence>